<dbReference type="GO" id="GO:0051560">
    <property type="term" value="P:mitochondrial calcium ion homeostasis"/>
    <property type="evidence" value="ECO:0007669"/>
    <property type="project" value="InterPro"/>
</dbReference>
<name>A0AAD5E1H4_9CHLO</name>
<dbReference type="Proteomes" id="UP001205105">
    <property type="component" value="Unassembled WGS sequence"/>
</dbReference>
<dbReference type="PANTHER" id="PTHR13462:SF10">
    <property type="entry name" value="CALCIUM UNIPORTER PROTEIN, MITOCHONDRIAL"/>
    <property type="match status" value="1"/>
</dbReference>
<evidence type="ECO:0000256" key="14">
    <source>
        <dbReference type="ARBA" id="ARBA00036634"/>
    </source>
</evidence>
<evidence type="ECO:0000256" key="5">
    <source>
        <dbReference type="ARBA" id="ARBA00022673"/>
    </source>
</evidence>
<evidence type="ECO:0000256" key="9">
    <source>
        <dbReference type="ARBA" id="ARBA00022989"/>
    </source>
</evidence>
<keyword evidence="4" id="KW-0109">Calcium transport</keyword>
<keyword evidence="12 16" id="KW-0472">Membrane</keyword>
<keyword evidence="19" id="KW-1185">Reference proteome</keyword>
<dbReference type="Pfam" id="PF04678">
    <property type="entry name" value="MCU"/>
    <property type="match status" value="1"/>
</dbReference>
<protein>
    <recommendedName>
        <fullName evidence="17">Calcium uniporter protein C-terminal domain-containing protein</fullName>
    </recommendedName>
</protein>
<evidence type="ECO:0000256" key="4">
    <source>
        <dbReference type="ARBA" id="ARBA00022568"/>
    </source>
</evidence>
<feature type="transmembrane region" description="Helical" evidence="16">
    <location>
        <begin position="83"/>
        <end position="105"/>
    </location>
</feature>
<feature type="transmembrane region" description="Helical" evidence="16">
    <location>
        <begin position="111"/>
        <end position="131"/>
    </location>
</feature>
<keyword evidence="13" id="KW-0407">Ion channel</keyword>
<evidence type="ECO:0000259" key="17">
    <source>
        <dbReference type="Pfam" id="PF04678"/>
    </source>
</evidence>
<evidence type="ECO:0000256" key="12">
    <source>
        <dbReference type="ARBA" id="ARBA00023136"/>
    </source>
</evidence>
<dbReference type="PANTHER" id="PTHR13462">
    <property type="entry name" value="CALCIUM UNIPORTER PROTEIN, MITOCHONDRIAL"/>
    <property type="match status" value="1"/>
</dbReference>
<dbReference type="InterPro" id="IPR006769">
    <property type="entry name" value="MCU_C"/>
</dbReference>
<evidence type="ECO:0000256" key="3">
    <source>
        <dbReference type="ARBA" id="ARBA00022448"/>
    </source>
</evidence>
<reference evidence="18" key="1">
    <citation type="submission" date="2020-11" db="EMBL/GenBank/DDBJ databases">
        <title>Chlorella ohadii genome sequencing and assembly.</title>
        <authorList>
            <person name="Murik O."/>
            <person name="Treves H."/>
            <person name="Kedem I."/>
            <person name="Shotland Y."/>
            <person name="Kaplan A."/>
        </authorList>
    </citation>
    <scope>NUCLEOTIDE SEQUENCE</scope>
    <source>
        <strain evidence="18">1</strain>
    </source>
</reference>
<evidence type="ECO:0000313" key="18">
    <source>
        <dbReference type="EMBL" id="KAI7846345.1"/>
    </source>
</evidence>
<comment type="catalytic activity">
    <reaction evidence="14">
        <text>Ca(2+)(in) = Ca(2+)(out)</text>
        <dbReference type="Rhea" id="RHEA:29671"/>
        <dbReference type="ChEBI" id="CHEBI:29108"/>
    </reaction>
</comment>
<evidence type="ECO:0000256" key="13">
    <source>
        <dbReference type="ARBA" id="ARBA00023303"/>
    </source>
</evidence>
<evidence type="ECO:0000256" key="10">
    <source>
        <dbReference type="ARBA" id="ARBA00023065"/>
    </source>
</evidence>
<proteinExistence type="inferred from homology"/>
<evidence type="ECO:0000256" key="16">
    <source>
        <dbReference type="SAM" id="Phobius"/>
    </source>
</evidence>
<comment type="subcellular location">
    <subcellularLocation>
        <location evidence="1">Mitochondrion inner membrane</location>
        <topology evidence="1">Multi-pass membrane protein</topology>
    </subcellularLocation>
</comment>
<evidence type="ECO:0000256" key="6">
    <source>
        <dbReference type="ARBA" id="ARBA00022692"/>
    </source>
</evidence>
<dbReference type="GO" id="GO:0005262">
    <property type="term" value="F:calcium channel activity"/>
    <property type="evidence" value="ECO:0007669"/>
    <property type="project" value="UniProtKB-KW"/>
</dbReference>
<organism evidence="18 19">
    <name type="scientific">Chlorella ohadii</name>
    <dbReference type="NCBI Taxonomy" id="2649997"/>
    <lineage>
        <taxon>Eukaryota</taxon>
        <taxon>Viridiplantae</taxon>
        <taxon>Chlorophyta</taxon>
        <taxon>core chlorophytes</taxon>
        <taxon>Trebouxiophyceae</taxon>
        <taxon>Chlorellales</taxon>
        <taxon>Chlorellaceae</taxon>
        <taxon>Chlorella clade</taxon>
        <taxon>Chlorella</taxon>
    </lineage>
</organism>
<evidence type="ECO:0000313" key="19">
    <source>
        <dbReference type="Proteomes" id="UP001205105"/>
    </source>
</evidence>
<keyword evidence="15" id="KW-0175">Coiled coil</keyword>
<keyword evidence="11" id="KW-0496">Mitochondrion</keyword>
<keyword evidence="9 16" id="KW-1133">Transmembrane helix</keyword>
<dbReference type="AlphaFoldDB" id="A0AAD5E1H4"/>
<keyword evidence="3" id="KW-0813">Transport</keyword>
<feature type="coiled-coil region" evidence="15">
    <location>
        <begin position="49"/>
        <end position="76"/>
    </location>
</feature>
<dbReference type="EMBL" id="JADXDR010000004">
    <property type="protein sequence ID" value="KAI7846345.1"/>
    <property type="molecule type" value="Genomic_DNA"/>
</dbReference>
<evidence type="ECO:0000256" key="15">
    <source>
        <dbReference type="SAM" id="Coils"/>
    </source>
</evidence>
<evidence type="ECO:0000256" key="2">
    <source>
        <dbReference type="ARBA" id="ARBA00005653"/>
    </source>
</evidence>
<keyword evidence="7" id="KW-0999">Mitochondrion inner membrane</keyword>
<dbReference type="InterPro" id="IPR039055">
    <property type="entry name" value="MCU_fam"/>
</dbReference>
<keyword evidence="8" id="KW-0106">Calcium</keyword>
<sequence>MVSDLTPAAAEDAIARLERAGQLINLRGTVLLRPGEVADALNLLLPTSSAHTQQRLAAVQQELDGLEEQQQAIGRRARWRQAALVWGGLGSQSALWLLLFRLTFYELSWDVMEPICFFVGGGQVMACYLWFMATRKEFSWEAALDRYVGRWEAAQLARSGFDTQRYARLKRDTARLHEMLAVQRAAEVEAAAGAAVEAEEGAAAGEGKKEA</sequence>
<comment type="caution">
    <text evidence="18">The sequence shown here is derived from an EMBL/GenBank/DDBJ whole genome shotgun (WGS) entry which is preliminary data.</text>
</comment>
<dbReference type="GO" id="GO:0036444">
    <property type="term" value="P:calcium import into the mitochondrion"/>
    <property type="evidence" value="ECO:0007669"/>
    <property type="project" value="TreeGrafter"/>
</dbReference>
<evidence type="ECO:0000256" key="11">
    <source>
        <dbReference type="ARBA" id="ARBA00023128"/>
    </source>
</evidence>
<keyword evidence="6 16" id="KW-0812">Transmembrane</keyword>
<keyword evidence="10" id="KW-0406">Ion transport</keyword>
<feature type="domain" description="Calcium uniporter protein C-terminal" evidence="17">
    <location>
        <begin position="10"/>
        <end position="169"/>
    </location>
</feature>
<dbReference type="GO" id="GO:1990246">
    <property type="term" value="C:uniplex complex"/>
    <property type="evidence" value="ECO:0007669"/>
    <property type="project" value="TreeGrafter"/>
</dbReference>
<keyword evidence="5" id="KW-0107">Calcium channel</keyword>
<comment type="similarity">
    <text evidence="2">Belongs to the MCU (TC 1.A.77) family.</text>
</comment>
<evidence type="ECO:0000256" key="7">
    <source>
        <dbReference type="ARBA" id="ARBA00022792"/>
    </source>
</evidence>
<accession>A0AAD5E1H4</accession>
<evidence type="ECO:0000256" key="1">
    <source>
        <dbReference type="ARBA" id="ARBA00004448"/>
    </source>
</evidence>
<dbReference type="GO" id="GO:0015292">
    <property type="term" value="F:uniporter activity"/>
    <property type="evidence" value="ECO:0007669"/>
    <property type="project" value="TreeGrafter"/>
</dbReference>
<gene>
    <name evidence="18" type="ORF">COHA_000182</name>
</gene>
<evidence type="ECO:0000256" key="8">
    <source>
        <dbReference type="ARBA" id="ARBA00022837"/>
    </source>
</evidence>